<sequence>MNYVVIVGFSYIISTVSCYRQFNSRDETDLCRYCREFPRNQLFGWPLYNRRPAMLRTVSIRGASEFCDIFNNDALTKADFINALQNWSNAQDDRTQGLVREYVQGLEARRNETVAGLRQAAVNLSRNAQDAIESIVNIIDNMNITSSDEDEQVYNAINGRPLSVRAELWAVSVEIRRTHGSSDFFVPPPFSHSHYPII</sequence>
<dbReference type="InterPro" id="IPR052823">
    <property type="entry name" value="SXP/RAL-2_related"/>
</dbReference>
<dbReference type="AlphaFoldDB" id="A0A0N4VMC3"/>
<evidence type="ECO:0000259" key="1">
    <source>
        <dbReference type="Pfam" id="PF02520"/>
    </source>
</evidence>
<reference evidence="2 3" key="2">
    <citation type="submission" date="2018-10" db="EMBL/GenBank/DDBJ databases">
        <authorList>
            <consortium name="Pathogen Informatics"/>
        </authorList>
    </citation>
    <scope>NUCLEOTIDE SEQUENCE [LARGE SCALE GENOMIC DNA]</scope>
</reference>
<name>A0A0N4VMC3_ENTVE</name>
<dbReference type="WBParaSite" id="EVEC_0001207401-mRNA-1">
    <property type="protein sequence ID" value="EVEC_0001207401-mRNA-1"/>
    <property type="gene ID" value="EVEC_0001207401"/>
</dbReference>
<feature type="domain" description="SXP/RAL-2 family protein Ani s 5-like cation-binding" evidence="1">
    <location>
        <begin position="63"/>
        <end position="158"/>
    </location>
</feature>
<evidence type="ECO:0000313" key="3">
    <source>
        <dbReference type="Proteomes" id="UP000274131"/>
    </source>
</evidence>
<accession>A0A0N4VMC3</accession>
<dbReference type="EMBL" id="UXUI01011876">
    <property type="protein sequence ID" value="VDD96566.1"/>
    <property type="molecule type" value="Genomic_DNA"/>
</dbReference>
<dbReference type="Pfam" id="PF02520">
    <property type="entry name" value="ANIS5_cation-bd"/>
    <property type="match status" value="1"/>
</dbReference>
<organism evidence="4">
    <name type="scientific">Enterobius vermicularis</name>
    <name type="common">Human pinworm</name>
    <dbReference type="NCBI Taxonomy" id="51028"/>
    <lineage>
        <taxon>Eukaryota</taxon>
        <taxon>Metazoa</taxon>
        <taxon>Ecdysozoa</taxon>
        <taxon>Nematoda</taxon>
        <taxon>Chromadorea</taxon>
        <taxon>Rhabditida</taxon>
        <taxon>Spirurina</taxon>
        <taxon>Oxyuridomorpha</taxon>
        <taxon>Oxyuroidea</taxon>
        <taxon>Oxyuridae</taxon>
        <taxon>Enterobius</taxon>
    </lineage>
</organism>
<evidence type="ECO:0000313" key="2">
    <source>
        <dbReference type="EMBL" id="VDD96566.1"/>
    </source>
</evidence>
<reference evidence="4" key="1">
    <citation type="submission" date="2017-02" db="UniProtKB">
        <authorList>
            <consortium name="WormBaseParasite"/>
        </authorList>
    </citation>
    <scope>IDENTIFICATION</scope>
</reference>
<proteinExistence type="predicted"/>
<evidence type="ECO:0000313" key="4">
    <source>
        <dbReference type="WBParaSite" id="EVEC_0001207401-mRNA-1"/>
    </source>
</evidence>
<protein>
    <submittedName>
        <fullName evidence="4">DUF148 domain-containing protein</fullName>
    </submittedName>
</protein>
<gene>
    <name evidence="2" type="ORF">EVEC_LOCUS11317</name>
</gene>
<dbReference type="PANTHER" id="PTHR21593">
    <property type="entry name" value="PRION-LIKE- Q/N-RICH -DOMAIN-BEARING PROTEIN PROTEIN"/>
    <property type="match status" value="1"/>
</dbReference>
<keyword evidence="3" id="KW-1185">Reference proteome</keyword>
<dbReference type="Proteomes" id="UP000274131">
    <property type="component" value="Unassembled WGS sequence"/>
</dbReference>
<dbReference type="InterPro" id="IPR003677">
    <property type="entry name" value="ANIS5_cation-bd"/>
</dbReference>
<dbReference type="PANTHER" id="PTHR21593:SF36">
    <property type="entry name" value="DUF148 DOMAIN-CONTAINING PROTEIN-RELATED"/>
    <property type="match status" value="1"/>
</dbReference>
<dbReference type="OrthoDB" id="5867022at2759"/>